<evidence type="ECO:0000256" key="1">
    <source>
        <dbReference type="SAM" id="MobiDB-lite"/>
    </source>
</evidence>
<feature type="region of interest" description="Disordered" evidence="1">
    <location>
        <begin position="387"/>
        <end position="494"/>
    </location>
</feature>
<evidence type="ECO:0000256" key="2">
    <source>
        <dbReference type="SAM" id="Phobius"/>
    </source>
</evidence>
<keyword evidence="4" id="KW-1185">Reference proteome</keyword>
<keyword evidence="2" id="KW-0472">Membrane</keyword>
<evidence type="ECO:0000313" key="3">
    <source>
        <dbReference type="EMBL" id="CAK0772696.1"/>
    </source>
</evidence>
<feature type="transmembrane region" description="Helical" evidence="2">
    <location>
        <begin position="179"/>
        <end position="204"/>
    </location>
</feature>
<evidence type="ECO:0000313" key="4">
    <source>
        <dbReference type="Proteomes" id="UP001314263"/>
    </source>
</evidence>
<dbReference type="EMBL" id="CAUYUE010000005">
    <property type="protein sequence ID" value="CAK0772696.1"/>
    <property type="molecule type" value="Genomic_DNA"/>
</dbReference>
<accession>A0AAV1I3X5</accession>
<reference evidence="3 4" key="1">
    <citation type="submission" date="2023-10" db="EMBL/GenBank/DDBJ databases">
        <authorList>
            <person name="Maclean D."/>
            <person name="Macfadyen A."/>
        </authorList>
    </citation>
    <scope>NUCLEOTIDE SEQUENCE [LARGE SCALE GENOMIC DNA]</scope>
</reference>
<name>A0AAV1I3X5_9CHLO</name>
<feature type="transmembrane region" description="Helical" evidence="2">
    <location>
        <begin position="17"/>
        <end position="39"/>
    </location>
</feature>
<comment type="caution">
    <text evidence="3">The sequence shown here is derived from an EMBL/GenBank/DDBJ whole genome shotgun (WGS) entry which is preliminary data.</text>
</comment>
<feature type="transmembrane region" description="Helical" evidence="2">
    <location>
        <begin position="51"/>
        <end position="75"/>
    </location>
</feature>
<keyword evidence="2" id="KW-1133">Transmembrane helix</keyword>
<protein>
    <submittedName>
        <fullName evidence="3">Uncharacterized protein</fullName>
    </submittedName>
</protein>
<dbReference type="AlphaFoldDB" id="A0AAV1I3X5"/>
<sequence length="494" mass="51677">MLTSRQHSVGVGLQIEGIFICILQAVAAAVLPALSFVWVYNGHMRLSIEAFVHWGISTAAAFLGVIGLASLSSAWLSMHVVLGGLAAAALAAHDTVVFGLLELRQAPDYLPLLLDVPSHVHASLLEVQCSMRQVSSAGCDSCACAVTDSCSESDLSTGPCSSCQAYSTDLCSRIGSNTVIIAITGAVTLVTMALPVMCSLLALLRVEHHRRAQAERLQQDRCALAQQTRLLEDGQPLSISQDAMQARRHAGPPLAEAPAPALASISMLMGSRSDADYDLARRAALALQLHTGVPGAIASKQLPSQQSLAADLPGMPGTIPVYTTTDAGAVPPEPPSAPLVPLPPKKSSLMGIKSAVMSTTLLATQALGAPLEAFRRKSSSANVQMAAQEAEYATGEGGGSRTVMLPGDEEMGESMQAAEGAELDEPGHRERSHSKGRKHHRKKDAQPADADALNLMSSTYGAAKESFARPKRQQSMAAARRPAAEQESGSGEAS</sequence>
<keyword evidence="2" id="KW-0812">Transmembrane</keyword>
<organism evidence="3 4">
    <name type="scientific">Coccomyxa viridis</name>
    <dbReference type="NCBI Taxonomy" id="1274662"/>
    <lineage>
        <taxon>Eukaryota</taxon>
        <taxon>Viridiplantae</taxon>
        <taxon>Chlorophyta</taxon>
        <taxon>core chlorophytes</taxon>
        <taxon>Trebouxiophyceae</taxon>
        <taxon>Trebouxiophyceae incertae sedis</taxon>
        <taxon>Coccomyxaceae</taxon>
        <taxon>Coccomyxa</taxon>
    </lineage>
</organism>
<feature type="compositionally biased region" description="Basic residues" evidence="1">
    <location>
        <begin position="430"/>
        <end position="443"/>
    </location>
</feature>
<dbReference type="Proteomes" id="UP001314263">
    <property type="component" value="Unassembled WGS sequence"/>
</dbReference>
<feature type="transmembrane region" description="Helical" evidence="2">
    <location>
        <begin position="81"/>
        <end position="101"/>
    </location>
</feature>
<gene>
    <name evidence="3" type="ORF">CVIRNUC_003990</name>
</gene>
<proteinExistence type="predicted"/>